<dbReference type="EMBL" id="VSSQ01074269">
    <property type="protein sequence ID" value="MPN25187.1"/>
    <property type="molecule type" value="Genomic_DNA"/>
</dbReference>
<evidence type="ECO:0000313" key="1">
    <source>
        <dbReference type="EMBL" id="MPN25187.1"/>
    </source>
</evidence>
<gene>
    <name evidence="1" type="ORF">SDC9_172594</name>
</gene>
<name>A0A645GE54_9ZZZZ</name>
<reference evidence="1" key="1">
    <citation type="submission" date="2019-08" db="EMBL/GenBank/DDBJ databases">
        <authorList>
            <person name="Kucharzyk K."/>
            <person name="Murdoch R.W."/>
            <person name="Higgins S."/>
            <person name="Loffler F."/>
        </authorList>
    </citation>
    <scope>NUCLEOTIDE SEQUENCE</scope>
</reference>
<organism evidence="1">
    <name type="scientific">bioreactor metagenome</name>
    <dbReference type="NCBI Taxonomy" id="1076179"/>
    <lineage>
        <taxon>unclassified sequences</taxon>
        <taxon>metagenomes</taxon>
        <taxon>ecological metagenomes</taxon>
    </lineage>
</organism>
<dbReference type="AlphaFoldDB" id="A0A645GE54"/>
<accession>A0A645GE54</accession>
<proteinExistence type="predicted"/>
<protein>
    <submittedName>
        <fullName evidence="1">Uncharacterized protein</fullName>
    </submittedName>
</protein>
<comment type="caution">
    <text evidence="1">The sequence shown here is derived from an EMBL/GenBank/DDBJ whole genome shotgun (WGS) entry which is preliminary data.</text>
</comment>
<sequence length="172" mass="19443">MINADGDLAFDRLFFVDVDHFADDRARLELGNQLDCPLQCKLRIHGFHAFDEAACGIRRVLELSCRCADIAALEHGGLKQNRLRLLGDFGVQTAHYTRDTDAAALVRDQQHIRRDRTLALIQRGDDFAVFRVAHDDVAAVDAGEVKRMHRVAVFYEDIVCDVHDVIDRTKAD</sequence>